<feature type="chain" id="PRO_5001802026" description="Zinc-ribbon domain-containing protein" evidence="1">
    <location>
        <begin position="21"/>
        <end position="203"/>
    </location>
</feature>
<organism evidence="2 4">
    <name type="scientific">Flavobacterium hydatis</name>
    <name type="common">Cytophaga aquatilis</name>
    <dbReference type="NCBI Taxonomy" id="991"/>
    <lineage>
        <taxon>Bacteria</taxon>
        <taxon>Pseudomonadati</taxon>
        <taxon>Bacteroidota</taxon>
        <taxon>Flavobacteriia</taxon>
        <taxon>Flavobacteriales</taxon>
        <taxon>Flavobacteriaceae</taxon>
        <taxon>Flavobacterium</taxon>
    </lineage>
</organism>
<comment type="caution">
    <text evidence="2">The sequence shown here is derived from an EMBL/GenBank/DDBJ whole genome shotgun (WGS) entry which is preliminary data.</text>
</comment>
<dbReference type="Proteomes" id="UP000028712">
    <property type="component" value="Unassembled WGS sequence"/>
</dbReference>
<dbReference type="PROSITE" id="PS51257">
    <property type="entry name" value="PROKAR_LIPOPROTEIN"/>
    <property type="match status" value="1"/>
</dbReference>
<evidence type="ECO:0000313" key="2">
    <source>
        <dbReference type="EMBL" id="KFF10176.1"/>
    </source>
</evidence>
<evidence type="ECO:0000313" key="5">
    <source>
        <dbReference type="Proteomes" id="UP000198424"/>
    </source>
</evidence>
<name>A0A086A0G2_FLAHY</name>
<feature type="signal peptide" evidence="1">
    <location>
        <begin position="1"/>
        <end position="20"/>
    </location>
</feature>
<proteinExistence type="predicted"/>
<evidence type="ECO:0000256" key="1">
    <source>
        <dbReference type="SAM" id="SignalP"/>
    </source>
</evidence>
<accession>A0A086A0G2</accession>
<keyword evidence="5" id="KW-1185">Reference proteome</keyword>
<protein>
    <recommendedName>
        <fullName evidence="6">Zinc-ribbon domain-containing protein</fullName>
    </recommendedName>
</protein>
<dbReference type="RefSeq" id="WP_035626934.1">
    <property type="nucleotide sequence ID" value="NZ_JBEWQG010000026.1"/>
</dbReference>
<reference evidence="3 5" key="2">
    <citation type="submission" date="2016-11" db="EMBL/GenBank/DDBJ databases">
        <title>Whole genomes of Flavobacteriaceae.</title>
        <authorList>
            <person name="Stine C."/>
            <person name="Li C."/>
            <person name="Tadesse D."/>
        </authorList>
    </citation>
    <scope>NUCLEOTIDE SEQUENCE [LARGE SCALE GENOMIC DNA]</scope>
    <source>
        <strain evidence="3 5">ATCC 29551</strain>
    </source>
</reference>
<sequence>MKKRIFSLFLLLIFVFSCNGDDVLDSTVSSAQESNNAQHHVSTRKSGSLQYSLFQNVQQYNLTDAAYATGEIYCSEATVAVMEFGYQGSPASKYEVRIPGVPLITAASGKSYRTLTVNLYPGINTFSTWVLFSGPDQSANIRLNLVSIGGDVALAADGYIDLVAEGHSQLKAVDGSSSSAHSKCSKCGALNSANAQKCFSCGK</sequence>
<evidence type="ECO:0008006" key="6">
    <source>
        <dbReference type="Google" id="ProtNLM"/>
    </source>
</evidence>
<dbReference type="AlphaFoldDB" id="A0A086A0G2"/>
<dbReference type="Proteomes" id="UP000198424">
    <property type="component" value="Unassembled WGS sequence"/>
</dbReference>
<keyword evidence="1" id="KW-0732">Signal</keyword>
<dbReference type="EMBL" id="MUGY01000030">
    <property type="protein sequence ID" value="OXA89468.1"/>
    <property type="molecule type" value="Genomic_DNA"/>
</dbReference>
<evidence type="ECO:0000313" key="3">
    <source>
        <dbReference type="EMBL" id="OXA89468.1"/>
    </source>
</evidence>
<reference evidence="2 4" key="1">
    <citation type="submission" date="2014-07" db="EMBL/GenBank/DDBJ databases">
        <title>Genome of Flavobacterium hydatis DSM 2063.</title>
        <authorList>
            <person name="Pipes S.E."/>
            <person name="Stropko S.J."/>
            <person name="Newman J.D."/>
        </authorList>
    </citation>
    <scope>NUCLEOTIDE SEQUENCE [LARGE SCALE GENOMIC DNA]</scope>
    <source>
        <strain evidence="2 4">DSM 2063</strain>
    </source>
</reference>
<gene>
    <name evidence="3" type="ORF">B0A62_20580</name>
    <name evidence="2" type="ORF">IW20_21165</name>
</gene>
<dbReference type="EMBL" id="JPRM01000041">
    <property type="protein sequence ID" value="KFF10176.1"/>
    <property type="molecule type" value="Genomic_DNA"/>
</dbReference>
<evidence type="ECO:0000313" key="4">
    <source>
        <dbReference type="Proteomes" id="UP000028712"/>
    </source>
</evidence>
<dbReference type="OrthoDB" id="9978768at2"/>